<reference evidence="2" key="1">
    <citation type="submission" date="2021-11" db="EMBL/GenBank/DDBJ databases">
        <authorList>
            <person name="Rodrigo-Torres L."/>
            <person name="Arahal R. D."/>
            <person name="Lucena T."/>
        </authorList>
    </citation>
    <scope>NUCLEOTIDE SEQUENCE</scope>
    <source>
        <strain evidence="2">CECT 7929</strain>
    </source>
</reference>
<feature type="transmembrane region" description="Helical" evidence="1">
    <location>
        <begin position="381"/>
        <end position="398"/>
    </location>
</feature>
<keyword evidence="1" id="KW-0472">Membrane</keyword>
<dbReference type="EMBL" id="CAKLDI010000001">
    <property type="protein sequence ID" value="CAH0533606.1"/>
    <property type="molecule type" value="Genomic_DNA"/>
</dbReference>
<dbReference type="InterPro" id="IPR010364">
    <property type="entry name" value="Uncharacterised_IM_CreD"/>
</dbReference>
<feature type="transmembrane region" description="Helical" evidence="1">
    <location>
        <begin position="352"/>
        <end position="374"/>
    </location>
</feature>
<organism evidence="2 3">
    <name type="scientific">Vibrio stylophorae</name>
    <dbReference type="NCBI Taxonomy" id="659351"/>
    <lineage>
        <taxon>Bacteria</taxon>
        <taxon>Pseudomonadati</taxon>
        <taxon>Pseudomonadota</taxon>
        <taxon>Gammaproteobacteria</taxon>
        <taxon>Vibrionales</taxon>
        <taxon>Vibrionaceae</taxon>
        <taxon>Vibrio</taxon>
    </lineage>
</organism>
<dbReference type="Pfam" id="PF06123">
    <property type="entry name" value="CreD"/>
    <property type="match status" value="1"/>
</dbReference>
<feature type="transmembrane region" description="Helical" evidence="1">
    <location>
        <begin position="297"/>
        <end position="315"/>
    </location>
</feature>
<dbReference type="Proteomes" id="UP000838672">
    <property type="component" value="Unassembled WGS sequence"/>
</dbReference>
<feature type="transmembrane region" description="Helical" evidence="1">
    <location>
        <begin position="404"/>
        <end position="422"/>
    </location>
</feature>
<feature type="transmembrane region" description="Helical" evidence="1">
    <location>
        <begin position="327"/>
        <end position="346"/>
    </location>
</feature>
<evidence type="ECO:0000313" key="2">
    <source>
        <dbReference type="EMBL" id="CAH0533606.1"/>
    </source>
</evidence>
<dbReference type="NCBIfam" id="NF008712">
    <property type="entry name" value="PRK11715.1-1"/>
    <property type="match status" value="1"/>
</dbReference>
<comment type="caution">
    <text evidence="2">The sequence shown here is derived from an EMBL/GenBank/DDBJ whole genome shotgun (WGS) entry which is preliminary data.</text>
</comment>
<dbReference type="PANTHER" id="PTHR30092:SF0">
    <property type="entry name" value="INNER MEMBRANE PROTEIN CRED"/>
    <property type="match status" value="1"/>
</dbReference>
<name>A0ABN8DUD8_9VIBR</name>
<proteinExistence type="predicted"/>
<keyword evidence="1" id="KW-1133">Transmembrane helix</keyword>
<protein>
    <submittedName>
        <fullName evidence="2">Inner membrane protein CreD</fullName>
    </submittedName>
</protein>
<keyword evidence="3" id="KW-1185">Reference proteome</keyword>
<evidence type="ECO:0000256" key="1">
    <source>
        <dbReference type="SAM" id="Phobius"/>
    </source>
</evidence>
<sequence>MKNIFEHPLMSKFACVIVLFFLVLIPVSMVKSLIQDRDKLQQNVIQEIAASSSGAQQIVGPIIRVLYSDTTEVDGKPQQVMRQRLILPNDYDVNAKLSSFEKYRGIYHARLYNAQTSLQGTFDLSALTDLSHDQIKGVALIVSVKDSRGLLRLDQMTLAGHNLTVYPGTSIDTLSQGFYSPIDVRYLNLSAPVRFDLNFLLQGMGELKVAPIGKMTEVTMSSEWPHPSFIGDSLPISSKIQDSGFTAQWSSNHLSSNIGSLIDACVTRGAACDALAKRQMGVALIEPVDHYLKSYRAVNYAALVIMMVFASFFLLEIFQARPVHPVQYGFVGLALALFYLVLISFSEHIGFNLAYSVSALASTALLSIYVSGILKNRKHGALFAAGLLALYGMLFGLLQAESYALLMGTTLCFAVLSVLMILTRDVDWYAYGAKRSSNEEATAAQQPDGETQPKVDDWFASYERNPILSTSKDEPSK</sequence>
<keyword evidence="1" id="KW-0812">Transmembrane</keyword>
<dbReference type="RefSeq" id="WP_237467882.1">
    <property type="nucleotide sequence ID" value="NZ_CAKLDI010000001.1"/>
</dbReference>
<dbReference type="PANTHER" id="PTHR30092">
    <property type="entry name" value="INNER MEMBRANE PROTEIN CRED"/>
    <property type="match status" value="1"/>
</dbReference>
<gene>
    <name evidence="2" type="primary">creD</name>
    <name evidence="2" type="ORF">VST7929_01476</name>
</gene>
<dbReference type="PIRSF" id="PIRSF004548">
    <property type="entry name" value="CreD"/>
    <property type="match status" value="1"/>
</dbReference>
<accession>A0ABN8DUD8</accession>
<evidence type="ECO:0000313" key="3">
    <source>
        <dbReference type="Proteomes" id="UP000838672"/>
    </source>
</evidence>